<dbReference type="AlphaFoldDB" id="A0AA35V5Y0"/>
<accession>A0AA35V5Y0</accession>
<gene>
    <name evidence="1" type="ORF">LSALG_LOCUS11721</name>
</gene>
<name>A0AA35V5Y0_LACSI</name>
<dbReference type="EMBL" id="OX465078">
    <property type="protein sequence ID" value="CAI9271451.1"/>
    <property type="molecule type" value="Genomic_DNA"/>
</dbReference>
<reference evidence="1" key="1">
    <citation type="submission" date="2023-04" db="EMBL/GenBank/DDBJ databases">
        <authorList>
            <person name="Vijverberg K."/>
            <person name="Xiong W."/>
            <person name="Schranz E."/>
        </authorList>
    </citation>
    <scope>NUCLEOTIDE SEQUENCE</scope>
</reference>
<keyword evidence="2" id="KW-1185">Reference proteome</keyword>
<protein>
    <submittedName>
        <fullName evidence="1">Uncharacterized protein</fullName>
    </submittedName>
</protein>
<dbReference type="Proteomes" id="UP001177003">
    <property type="component" value="Chromosome 2"/>
</dbReference>
<organism evidence="1 2">
    <name type="scientific">Lactuca saligna</name>
    <name type="common">Willowleaf lettuce</name>
    <dbReference type="NCBI Taxonomy" id="75948"/>
    <lineage>
        <taxon>Eukaryota</taxon>
        <taxon>Viridiplantae</taxon>
        <taxon>Streptophyta</taxon>
        <taxon>Embryophyta</taxon>
        <taxon>Tracheophyta</taxon>
        <taxon>Spermatophyta</taxon>
        <taxon>Magnoliopsida</taxon>
        <taxon>eudicotyledons</taxon>
        <taxon>Gunneridae</taxon>
        <taxon>Pentapetalae</taxon>
        <taxon>asterids</taxon>
        <taxon>campanulids</taxon>
        <taxon>Asterales</taxon>
        <taxon>Asteraceae</taxon>
        <taxon>Cichorioideae</taxon>
        <taxon>Cichorieae</taxon>
        <taxon>Lactucinae</taxon>
        <taxon>Lactuca</taxon>
    </lineage>
</organism>
<proteinExistence type="predicted"/>
<evidence type="ECO:0000313" key="2">
    <source>
        <dbReference type="Proteomes" id="UP001177003"/>
    </source>
</evidence>
<evidence type="ECO:0000313" key="1">
    <source>
        <dbReference type="EMBL" id="CAI9271451.1"/>
    </source>
</evidence>
<sequence>MILGSYPNNCISWATPPEYWTDEDFGIALPNNCVEDIFIAKSPNIEGIRIGMPTYMVNRREVYDQIGQHNLHADSMEYICNAQVNPVVNDFEADFDDTDDESDMFADNSNENYDDVTIYNDYYD</sequence>